<name>A0A7V2AZM5_RHOMR</name>
<evidence type="ECO:0000256" key="3">
    <source>
        <dbReference type="ARBA" id="ARBA00023082"/>
    </source>
</evidence>
<reference evidence="9" key="1">
    <citation type="journal article" date="2020" name="mSystems">
        <title>Genome- and Community-Level Interaction Insights into Carbon Utilization and Element Cycling Functions of Hydrothermarchaeota in Hydrothermal Sediment.</title>
        <authorList>
            <person name="Zhou Z."/>
            <person name="Liu Y."/>
            <person name="Xu W."/>
            <person name="Pan J."/>
            <person name="Luo Z.H."/>
            <person name="Li M."/>
        </authorList>
    </citation>
    <scope>NUCLEOTIDE SEQUENCE [LARGE SCALE GENOMIC DNA]</scope>
    <source>
        <strain evidence="9">SpSt-143</strain>
    </source>
</reference>
<feature type="domain" description="RNA polymerase sigma factor 70 region 4 type 2" evidence="8">
    <location>
        <begin position="135"/>
        <end position="187"/>
    </location>
</feature>
<dbReference type="InterPro" id="IPR007627">
    <property type="entry name" value="RNA_pol_sigma70_r2"/>
</dbReference>
<evidence type="ECO:0000259" key="8">
    <source>
        <dbReference type="Pfam" id="PF08281"/>
    </source>
</evidence>
<dbReference type="Gene3D" id="1.10.10.10">
    <property type="entry name" value="Winged helix-like DNA-binding domain superfamily/Winged helix DNA-binding domain"/>
    <property type="match status" value="1"/>
</dbReference>
<dbReference type="InterPro" id="IPR013324">
    <property type="entry name" value="RNA_pol_sigma_r3/r4-like"/>
</dbReference>
<dbReference type="SUPFAM" id="SSF88659">
    <property type="entry name" value="Sigma3 and sigma4 domains of RNA polymerase sigma factors"/>
    <property type="match status" value="1"/>
</dbReference>
<evidence type="ECO:0000256" key="4">
    <source>
        <dbReference type="ARBA" id="ARBA00023125"/>
    </source>
</evidence>
<keyword evidence="5 6" id="KW-0804">Transcription</keyword>
<dbReference type="InterPro" id="IPR036388">
    <property type="entry name" value="WH-like_DNA-bd_sf"/>
</dbReference>
<keyword evidence="4 6" id="KW-0238">DNA-binding</keyword>
<dbReference type="Pfam" id="PF04542">
    <property type="entry name" value="Sigma70_r2"/>
    <property type="match status" value="1"/>
</dbReference>
<dbReference type="GO" id="GO:0016987">
    <property type="term" value="F:sigma factor activity"/>
    <property type="evidence" value="ECO:0007669"/>
    <property type="project" value="UniProtKB-KW"/>
</dbReference>
<dbReference type="SUPFAM" id="SSF88946">
    <property type="entry name" value="Sigma2 domain of RNA polymerase sigma factors"/>
    <property type="match status" value="1"/>
</dbReference>
<dbReference type="InterPro" id="IPR039425">
    <property type="entry name" value="RNA_pol_sigma-70-like"/>
</dbReference>
<proteinExistence type="inferred from homology"/>
<organism evidence="9">
    <name type="scientific">Rhodothermus marinus</name>
    <name type="common">Rhodothermus obamensis</name>
    <dbReference type="NCBI Taxonomy" id="29549"/>
    <lineage>
        <taxon>Bacteria</taxon>
        <taxon>Pseudomonadati</taxon>
        <taxon>Rhodothermota</taxon>
        <taxon>Rhodothermia</taxon>
        <taxon>Rhodothermales</taxon>
        <taxon>Rhodothermaceae</taxon>
        <taxon>Rhodothermus</taxon>
    </lineage>
</organism>
<gene>
    <name evidence="9" type="ORF">ENO59_03560</name>
</gene>
<evidence type="ECO:0000259" key="7">
    <source>
        <dbReference type="Pfam" id="PF04542"/>
    </source>
</evidence>
<dbReference type="NCBIfam" id="TIGR02937">
    <property type="entry name" value="sigma70-ECF"/>
    <property type="match status" value="1"/>
</dbReference>
<dbReference type="PROSITE" id="PS01063">
    <property type="entry name" value="SIGMA70_ECF"/>
    <property type="match status" value="1"/>
</dbReference>
<sequence>MTHILVALLLLAQQGPGEELDDPELARRIRHGDQQAFRLFFERYHAFLLRYLERMGLPVEVAEDVVQQAFVMIWERRAQIDPTRSLRAFLFRIGHNRALNYFRDTRRLISVTTVPEMADPGCSAEQQADAFWLEQRLQAAIARLPARQRAVFELCFLQDLTYREAAEVLGIRPKTVENHMAQALRQLREALAAFL</sequence>
<dbReference type="Gene3D" id="1.10.1740.10">
    <property type="match status" value="1"/>
</dbReference>
<dbReference type="Pfam" id="PF08281">
    <property type="entry name" value="Sigma70_r4_2"/>
    <property type="match status" value="1"/>
</dbReference>
<evidence type="ECO:0000256" key="2">
    <source>
        <dbReference type="ARBA" id="ARBA00023015"/>
    </source>
</evidence>
<dbReference type="GO" id="GO:0006352">
    <property type="term" value="P:DNA-templated transcription initiation"/>
    <property type="evidence" value="ECO:0007669"/>
    <property type="project" value="InterPro"/>
</dbReference>
<dbReference type="PANTHER" id="PTHR43133:SF46">
    <property type="entry name" value="RNA POLYMERASE SIGMA-70 FACTOR ECF SUBFAMILY"/>
    <property type="match status" value="1"/>
</dbReference>
<evidence type="ECO:0000256" key="5">
    <source>
        <dbReference type="ARBA" id="ARBA00023163"/>
    </source>
</evidence>
<dbReference type="PANTHER" id="PTHR43133">
    <property type="entry name" value="RNA POLYMERASE ECF-TYPE SIGMA FACTO"/>
    <property type="match status" value="1"/>
</dbReference>
<accession>A0A7V2AZM5</accession>
<keyword evidence="2 6" id="KW-0805">Transcription regulation</keyword>
<comment type="caution">
    <text evidence="9">The sequence shown here is derived from an EMBL/GenBank/DDBJ whole genome shotgun (WGS) entry which is preliminary data.</text>
</comment>
<keyword evidence="3 6" id="KW-0731">Sigma factor</keyword>
<feature type="domain" description="RNA polymerase sigma-70 region 2" evidence="7">
    <location>
        <begin position="40"/>
        <end position="107"/>
    </location>
</feature>
<dbReference type="InterPro" id="IPR013325">
    <property type="entry name" value="RNA_pol_sigma_r2"/>
</dbReference>
<evidence type="ECO:0000313" key="9">
    <source>
        <dbReference type="EMBL" id="HER95580.1"/>
    </source>
</evidence>
<dbReference type="InterPro" id="IPR013249">
    <property type="entry name" value="RNA_pol_sigma70_r4_t2"/>
</dbReference>
<dbReference type="EMBL" id="DSGB01000004">
    <property type="protein sequence ID" value="HER95580.1"/>
    <property type="molecule type" value="Genomic_DNA"/>
</dbReference>
<dbReference type="InterPro" id="IPR014284">
    <property type="entry name" value="RNA_pol_sigma-70_dom"/>
</dbReference>
<dbReference type="CDD" id="cd06171">
    <property type="entry name" value="Sigma70_r4"/>
    <property type="match status" value="1"/>
</dbReference>
<evidence type="ECO:0000256" key="1">
    <source>
        <dbReference type="ARBA" id="ARBA00010641"/>
    </source>
</evidence>
<evidence type="ECO:0000256" key="6">
    <source>
        <dbReference type="RuleBase" id="RU000716"/>
    </source>
</evidence>
<dbReference type="GO" id="GO:0003677">
    <property type="term" value="F:DNA binding"/>
    <property type="evidence" value="ECO:0007669"/>
    <property type="project" value="UniProtKB-KW"/>
</dbReference>
<protein>
    <recommendedName>
        <fullName evidence="6">RNA polymerase sigma factor</fullName>
    </recommendedName>
</protein>
<dbReference type="InterPro" id="IPR000838">
    <property type="entry name" value="RNA_pol_sigma70_ECF_CS"/>
</dbReference>
<comment type="similarity">
    <text evidence="1 6">Belongs to the sigma-70 factor family. ECF subfamily.</text>
</comment>
<dbReference type="AlphaFoldDB" id="A0A7V2AZM5"/>